<dbReference type="Gene3D" id="2.60.210.10">
    <property type="entry name" value="Apoptosis, Tumor Necrosis Factor Receptor Associated Protein 2, Chain A"/>
    <property type="match status" value="1"/>
</dbReference>
<accession>K3Y314</accession>
<dbReference type="SUPFAM" id="SSF49599">
    <property type="entry name" value="TRAF domain-like"/>
    <property type="match status" value="1"/>
</dbReference>
<keyword evidence="5" id="KW-1185">Reference proteome</keyword>
<dbReference type="CDD" id="cd18280">
    <property type="entry name" value="BTB_POZ_BPM_plant"/>
    <property type="match status" value="1"/>
</dbReference>
<dbReference type="InterPro" id="IPR000210">
    <property type="entry name" value="BTB/POZ_dom"/>
</dbReference>
<dbReference type="InterPro" id="IPR045005">
    <property type="entry name" value="BPM1-6"/>
</dbReference>
<proteinExistence type="inferred from homology"/>
<dbReference type="InParanoid" id="K3Y314"/>
<dbReference type="AlphaFoldDB" id="K3Y314"/>
<organism evidence="4 5">
    <name type="scientific">Setaria italica</name>
    <name type="common">Foxtail millet</name>
    <name type="synonym">Panicum italicum</name>
    <dbReference type="NCBI Taxonomy" id="4555"/>
    <lineage>
        <taxon>Eukaryota</taxon>
        <taxon>Viridiplantae</taxon>
        <taxon>Streptophyta</taxon>
        <taxon>Embryophyta</taxon>
        <taxon>Tracheophyta</taxon>
        <taxon>Spermatophyta</taxon>
        <taxon>Magnoliopsida</taxon>
        <taxon>Liliopsida</taxon>
        <taxon>Poales</taxon>
        <taxon>Poaceae</taxon>
        <taxon>PACMAD clade</taxon>
        <taxon>Panicoideae</taxon>
        <taxon>Panicodae</taxon>
        <taxon>Paniceae</taxon>
        <taxon>Cenchrinae</taxon>
        <taxon>Setaria</taxon>
    </lineage>
</organism>
<dbReference type="SUPFAM" id="SSF54695">
    <property type="entry name" value="POZ domain"/>
    <property type="match status" value="1"/>
</dbReference>
<dbReference type="Pfam" id="PF24570">
    <property type="entry name" value="BACK_BPM_SPOP"/>
    <property type="match status" value="1"/>
</dbReference>
<dbReference type="PANTHER" id="PTHR26379:SF314">
    <property type="entry name" value="OS06G0668300 PROTEIN"/>
    <property type="match status" value="1"/>
</dbReference>
<evidence type="ECO:0000259" key="3">
    <source>
        <dbReference type="PROSITE" id="PS50097"/>
    </source>
</evidence>
<dbReference type="OMA" id="ICVEKIC"/>
<evidence type="ECO:0000256" key="2">
    <source>
        <dbReference type="ARBA" id="ARBA00010846"/>
    </source>
</evidence>
<evidence type="ECO:0000313" key="4">
    <source>
        <dbReference type="EnsemblPlants" id="KQL12061"/>
    </source>
</evidence>
<dbReference type="PANTHER" id="PTHR26379">
    <property type="entry name" value="BTB/POZ AND MATH DOMAIN-CONTAINING PROTEIN 1"/>
    <property type="match status" value="1"/>
</dbReference>
<dbReference type="GO" id="GO:0016567">
    <property type="term" value="P:protein ubiquitination"/>
    <property type="evidence" value="ECO:0007669"/>
    <property type="project" value="InterPro"/>
</dbReference>
<feature type="domain" description="BTB" evidence="3">
    <location>
        <begin position="172"/>
        <end position="235"/>
    </location>
</feature>
<dbReference type="Gene3D" id="1.25.40.420">
    <property type="match status" value="1"/>
</dbReference>
<dbReference type="eggNOG" id="KOG1987">
    <property type="taxonomic scope" value="Eukaryota"/>
</dbReference>
<dbReference type="Proteomes" id="UP000004995">
    <property type="component" value="Unassembled WGS sequence"/>
</dbReference>
<dbReference type="Gramene" id="KQL12061">
    <property type="protein sequence ID" value="KQL12061"/>
    <property type="gene ID" value="SETIT_008599mg"/>
</dbReference>
<comment type="pathway">
    <text evidence="1">Protein modification; protein ubiquitination.</text>
</comment>
<dbReference type="InterPro" id="IPR002083">
    <property type="entry name" value="MATH/TRAF_dom"/>
</dbReference>
<dbReference type="HOGENOM" id="CLU_004253_2_0_1"/>
<dbReference type="InterPro" id="IPR011333">
    <property type="entry name" value="SKP1/BTB/POZ_sf"/>
</dbReference>
<dbReference type="InterPro" id="IPR008974">
    <property type="entry name" value="TRAF-like"/>
</dbReference>
<sequence length="342" mass="36835">MQNAACIDLTTAARSVQRFRINGFTATKESLGLPSRACSVGGHSWRIEFDPDGRNSGHVYFGDPWAHGAAASFSCCLVDPVSMAPDPSTGKLASSSFYKNSGLNIALMARSDLEASKYLKDDCVIVQCVITVLLAEPKDATTAAAAAYASPRVPSADLHQQLGDLLRSGTGADITFIVAGESVTAHRSVLAARSPVFMAELFGDMKEKASQCVEIEDMEAEVFRAMLRFIYTDTVPELGNKMKGEQATAMAQHLLEAADRYGLKRLKKICVEKICTTMNVDTVATTLALAEQHGCSKLKARCMKFTLANLSAVSATEGYKHLEASCPSVLTELLKLMLEGYK</sequence>
<dbReference type="EnsemblPlants" id="KQL12061">
    <property type="protein sequence ID" value="KQL12061"/>
    <property type="gene ID" value="SETIT_008599mg"/>
</dbReference>
<dbReference type="SMART" id="SM00225">
    <property type="entry name" value="BTB"/>
    <property type="match status" value="1"/>
</dbReference>
<evidence type="ECO:0000313" key="5">
    <source>
        <dbReference type="Proteomes" id="UP000004995"/>
    </source>
</evidence>
<comment type="similarity">
    <text evidence="2">Belongs to the Tdpoz family.</text>
</comment>
<dbReference type="FunCoup" id="K3Y314">
    <property type="interactions" value="503"/>
</dbReference>
<name>K3Y314_SETIT</name>
<dbReference type="CDD" id="cd00121">
    <property type="entry name" value="MATH"/>
    <property type="match status" value="1"/>
</dbReference>
<dbReference type="InterPro" id="IPR056423">
    <property type="entry name" value="BACK_BPM_SPOP"/>
</dbReference>
<dbReference type="EMBL" id="AGNK02002685">
    <property type="status" value="NOT_ANNOTATED_CDS"/>
    <property type="molecule type" value="Genomic_DNA"/>
</dbReference>
<reference evidence="5" key="1">
    <citation type="journal article" date="2012" name="Nat. Biotechnol.">
        <title>Reference genome sequence of the model plant Setaria.</title>
        <authorList>
            <person name="Bennetzen J.L."/>
            <person name="Schmutz J."/>
            <person name="Wang H."/>
            <person name="Percifield R."/>
            <person name="Hawkins J."/>
            <person name="Pontaroli A.C."/>
            <person name="Estep M."/>
            <person name="Feng L."/>
            <person name="Vaughn J.N."/>
            <person name="Grimwood J."/>
            <person name="Jenkins J."/>
            <person name="Barry K."/>
            <person name="Lindquist E."/>
            <person name="Hellsten U."/>
            <person name="Deshpande S."/>
            <person name="Wang X."/>
            <person name="Wu X."/>
            <person name="Mitros T."/>
            <person name="Triplett J."/>
            <person name="Yang X."/>
            <person name="Ye C.Y."/>
            <person name="Mauro-Herrera M."/>
            <person name="Wang L."/>
            <person name="Li P."/>
            <person name="Sharma M."/>
            <person name="Sharma R."/>
            <person name="Ronald P.C."/>
            <person name="Panaud O."/>
            <person name="Kellogg E.A."/>
            <person name="Brutnell T.P."/>
            <person name="Doust A.N."/>
            <person name="Tuskan G.A."/>
            <person name="Rokhsar D."/>
            <person name="Devos K.M."/>
        </authorList>
    </citation>
    <scope>NUCLEOTIDE SEQUENCE [LARGE SCALE GENOMIC DNA]</scope>
    <source>
        <strain evidence="5">cv. Yugu1</strain>
    </source>
</reference>
<dbReference type="PROSITE" id="PS50097">
    <property type="entry name" value="BTB"/>
    <property type="match status" value="1"/>
</dbReference>
<evidence type="ECO:0000256" key="1">
    <source>
        <dbReference type="ARBA" id="ARBA00004906"/>
    </source>
</evidence>
<dbReference type="Gene3D" id="3.30.710.10">
    <property type="entry name" value="Potassium Channel Kv1.1, Chain A"/>
    <property type="match status" value="1"/>
</dbReference>
<reference evidence="4" key="2">
    <citation type="submission" date="2018-08" db="UniProtKB">
        <authorList>
            <consortium name="EnsemblPlants"/>
        </authorList>
    </citation>
    <scope>IDENTIFICATION</scope>
    <source>
        <strain evidence="4">Yugu1</strain>
    </source>
</reference>
<protein>
    <recommendedName>
        <fullName evidence="3">BTB domain-containing protein</fullName>
    </recommendedName>
</protein>
<dbReference type="Pfam" id="PF00651">
    <property type="entry name" value="BTB"/>
    <property type="match status" value="1"/>
</dbReference>